<reference evidence="3 4" key="1">
    <citation type="submission" date="2019-07" db="EMBL/GenBank/DDBJ databases">
        <title>Whole genome shotgun sequence of Reyranella soli NBRC 108950.</title>
        <authorList>
            <person name="Hosoyama A."/>
            <person name="Uohara A."/>
            <person name="Ohji S."/>
            <person name="Ichikawa N."/>
        </authorList>
    </citation>
    <scope>NUCLEOTIDE SEQUENCE [LARGE SCALE GENOMIC DNA]</scope>
    <source>
        <strain evidence="3 4">NBRC 108950</strain>
    </source>
</reference>
<dbReference type="RefSeq" id="WP_147146974.1">
    <property type="nucleotide sequence ID" value="NZ_BKAJ01000018.1"/>
</dbReference>
<proteinExistence type="inferred from homology"/>
<evidence type="ECO:0000313" key="3">
    <source>
        <dbReference type="EMBL" id="GEP53913.1"/>
    </source>
</evidence>
<dbReference type="Gene3D" id="3.40.190.10">
    <property type="entry name" value="Periplasmic binding protein-like II"/>
    <property type="match status" value="1"/>
</dbReference>
<evidence type="ECO:0000256" key="1">
    <source>
        <dbReference type="ARBA" id="ARBA00006987"/>
    </source>
</evidence>
<dbReference type="Gene3D" id="3.40.190.150">
    <property type="entry name" value="Bordetella uptake gene, domain 1"/>
    <property type="match status" value="1"/>
</dbReference>
<sequence>MERRSLTKGLAALPLMLAPMLAGAVGRSAQAQARWAPDKPIRIVVPFAAGGSTDVTARLVAQALGERLGQSVIVDNRAGAGGNIAAEYVARAEPDGYTLVLATSSTHATNAALYKRLAFNPVRDFTPISQIAFIPNLLVVNPEVPVNSVAELVAYAKARPGQLNYGSGGAGTSLHLAAAVFAYRAGIDMVHVPYRGGAPVAADLISGKLQVSFSPLVEVLQQVRAGKLRALGVTTARRSALLSDIPAISEVIPGYEVALWNGIMGPAGLPAPAVARLASEIVAIVGSQEMRSRLAEQGSDPVGSTPQEFAAFVAAEQPKWAELVRISGATVD</sequence>
<comment type="caution">
    <text evidence="3">The sequence shown here is derived from an EMBL/GenBank/DDBJ whole genome shotgun (WGS) entry which is preliminary data.</text>
</comment>
<dbReference type="PANTHER" id="PTHR42928:SF5">
    <property type="entry name" value="BLR1237 PROTEIN"/>
    <property type="match status" value="1"/>
</dbReference>
<dbReference type="SUPFAM" id="SSF53850">
    <property type="entry name" value="Periplasmic binding protein-like II"/>
    <property type="match status" value="1"/>
</dbReference>
<evidence type="ECO:0000256" key="2">
    <source>
        <dbReference type="SAM" id="SignalP"/>
    </source>
</evidence>
<dbReference type="InterPro" id="IPR042100">
    <property type="entry name" value="Bug_dom1"/>
</dbReference>
<dbReference type="AlphaFoldDB" id="A0A512N4M4"/>
<feature type="signal peptide" evidence="2">
    <location>
        <begin position="1"/>
        <end position="24"/>
    </location>
</feature>
<dbReference type="InterPro" id="IPR005064">
    <property type="entry name" value="BUG"/>
</dbReference>
<keyword evidence="4" id="KW-1185">Reference proteome</keyword>
<feature type="chain" id="PRO_5021945630" evidence="2">
    <location>
        <begin position="25"/>
        <end position="332"/>
    </location>
</feature>
<name>A0A512N4M4_9HYPH</name>
<organism evidence="3 4">
    <name type="scientific">Reyranella soli</name>
    <dbReference type="NCBI Taxonomy" id="1230389"/>
    <lineage>
        <taxon>Bacteria</taxon>
        <taxon>Pseudomonadati</taxon>
        <taxon>Pseudomonadota</taxon>
        <taxon>Alphaproteobacteria</taxon>
        <taxon>Hyphomicrobiales</taxon>
        <taxon>Reyranellaceae</taxon>
        <taxon>Reyranella</taxon>
    </lineage>
</organism>
<dbReference type="EMBL" id="BKAJ01000018">
    <property type="protein sequence ID" value="GEP53913.1"/>
    <property type="molecule type" value="Genomic_DNA"/>
</dbReference>
<dbReference type="PANTHER" id="PTHR42928">
    <property type="entry name" value="TRICARBOXYLATE-BINDING PROTEIN"/>
    <property type="match status" value="1"/>
</dbReference>
<dbReference type="Pfam" id="PF03401">
    <property type="entry name" value="TctC"/>
    <property type="match status" value="1"/>
</dbReference>
<comment type="similarity">
    <text evidence="1">Belongs to the UPF0065 (bug) family.</text>
</comment>
<gene>
    <name evidence="3" type="ORF">RSO01_10790</name>
</gene>
<accession>A0A512N4M4</accession>
<dbReference type="CDD" id="cd13578">
    <property type="entry name" value="PBP2_Bug27"/>
    <property type="match status" value="1"/>
</dbReference>
<dbReference type="OrthoDB" id="7250553at2"/>
<protein>
    <submittedName>
        <fullName evidence="3">MFS transporter</fullName>
    </submittedName>
</protein>
<dbReference type="PIRSF" id="PIRSF017082">
    <property type="entry name" value="YflP"/>
    <property type="match status" value="1"/>
</dbReference>
<dbReference type="Proteomes" id="UP000321058">
    <property type="component" value="Unassembled WGS sequence"/>
</dbReference>
<evidence type="ECO:0000313" key="4">
    <source>
        <dbReference type="Proteomes" id="UP000321058"/>
    </source>
</evidence>
<keyword evidence="2" id="KW-0732">Signal</keyword>